<dbReference type="RefSeq" id="XP_019093212.1">
    <property type="nucleotide sequence ID" value="XM_019237667.1"/>
</dbReference>
<dbReference type="Pfam" id="PF00560">
    <property type="entry name" value="LRR_1"/>
    <property type="match status" value="1"/>
</dbReference>
<comment type="similarity">
    <text evidence="2">Belongs to the RLP family.</text>
</comment>
<evidence type="ECO:0000313" key="12">
    <source>
        <dbReference type="RefSeq" id="XP_019093212.1"/>
    </source>
</evidence>
<evidence type="ECO:0000256" key="7">
    <source>
        <dbReference type="ARBA" id="ARBA00022989"/>
    </source>
</evidence>
<keyword evidence="6" id="KW-0677">Repeat</keyword>
<name>A0ABM1R2H4_CAMSA</name>
<reference evidence="12" key="2">
    <citation type="submission" date="2025-08" db="UniProtKB">
        <authorList>
            <consortium name="RefSeq"/>
        </authorList>
    </citation>
    <scope>IDENTIFICATION</scope>
    <source>
        <tissue evidence="12">Leaf</tissue>
    </source>
</reference>
<evidence type="ECO:0000256" key="8">
    <source>
        <dbReference type="ARBA" id="ARBA00023136"/>
    </source>
</evidence>
<dbReference type="SUPFAM" id="SSF52058">
    <property type="entry name" value="L domain-like"/>
    <property type="match status" value="1"/>
</dbReference>
<gene>
    <name evidence="12" type="primary">LOC104749544</name>
</gene>
<evidence type="ECO:0000256" key="1">
    <source>
        <dbReference type="ARBA" id="ARBA00004251"/>
    </source>
</evidence>
<dbReference type="Gene3D" id="3.80.10.10">
    <property type="entry name" value="Ribonuclease Inhibitor"/>
    <property type="match status" value="1"/>
</dbReference>
<protein>
    <submittedName>
        <fullName evidence="12">Receptor-like protein 12</fullName>
    </submittedName>
</protein>
<dbReference type="PANTHER" id="PTHR27004">
    <property type="entry name" value="RECEPTOR-LIKE PROTEIN 12 ISOFORM X1"/>
    <property type="match status" value="1"/>
</dbReference>
<sequence length="362" mass="39505">MVMESSRLSIVSLSKNSFTGFDGSTEILRNSLVTMLDISLNSFAGPLPVPPLLIILFSAWNNSFTGDIPLSICNRSSLDVLDLSYNNFSGSIPQCLSKLSTVNLRKNNFHGTLPDTFYSSSLLQTLDVGYNRISGKLPRSLVNCSFLKFLNVEHNKISDVFPFWLKVLPDLEVVTLRSNIFYGPVSRPQGPLGFPKLRILDISDNSFTGSLSPAYFVNWSASSNKIYGDGQILGGQIPDSIGLLTALIALNLSHNSFTGIIPVSFANVIELESLDLSQNELSGNAGLCGLPLQNICFSPSAPPTEQEKHEDEPEEEEVLSWKAVGIGYGPGLLFGLAIGHTIALYKPDWLVKIIGSDKCRNR</sequence>
<keyword evidence="4" id="KW-0433">Leucine-rich repeat</keyword>
<keyword evidence="3" id="KW-1003">Cell membrane</keyword>
<organism evidence="11 12">
    <name type="scientific">Camelina sativa</name>
    <name type="common">False flax</name>
    <name type="synonym">Myagrum sativum</name>
    <dbReference type="NCBI Taxonomy" id="90675"/>
    <lineage>
        <taxon>Eukaryota</taxon>
        <taxon>Viridiplantae</taxon>
        <taxon>Streptophyta</taxon>
        <taxon>Embryophyta</taxon>
        <taxon>Tracheophyta</taxon>
        <taxon>Spermatophyta</taxon>
        <taxon>Magnoliopsida</taxon>
        <taxon>eudicotyledons</taxon>
        <taxon>Gunneridae</taxon>
        <taxon>Pentapetalae</taxon>
        <taxon>rosids</taxon>
        <taxon>malvids</taxon>
        <taxon>Brassicales</taxon>
        <taxon>Brassicaceae</taxon>
        <taxon>Camelineae</taxon>
        <taxon>Camelina</taxon>
    </lineage>
</organism>
<evidence type="ECO:0000313" key="11">
    <source>
        <dbReference type="Proteomes" id="UP000694864"/>
    </source>
</evidence>
<comment type="subcellular location">
    <subcellularLocation>
        <location evidence="1">Cell membrane</location>
        <topology evidence="1">Single-pass type I membrane protein</topology>
    </subcellularLocation>
</comment>
<keyword evidence="8" id="KW-0472">Membrane</keyword>
<keyword evidence="10" id="KW-0325">Glycoprotein</keyword>
<dbReference type="InterPro" id="IPR001611">
    <property type="entry name" value="Leu-rich_rpt"/>
</dbReference>
<dbReference type="GeneID" id="104749544"/>
<evidence type="ECO:0000256" key="6">
    <source>
        <dbReference type="ARBA" id="ARBA00022737"/>
    </source>
</evidence>
<evidence type="ECO:0000256" key="5">
    <source>
        <dbReference type="ARBA" id="ARBA00022692"/>
    </source>
</evidence>
<dbReference type="Proteomes" id="UP000694864">
    <property type="component" value="Chromosome 16"/>
</dbReference>
<reference evidence="11" key="1">
    <citation type="journal article" date="2014" name="Nat. Commun.">
        <title>The emerging biofuel crop Camelina sativa retains a highly undifferentiated hexaploid genome structure.</title>
        <authorList>
            <person name="Kagale S."/>
            <person name="Koh C."/>
            <person name="Nixon J."/>
            <person name="Bollina V."/>
            <person name="Clarke W.E."/>
            <person name="Tuteja R."/>
            <person name="Spillane C."/>
            <person name="Robinson S.J."/>
            <person name="Links M.G."/>
            <person name="Clarke C."/>
            <person name="Higgins E.E."/>
            <person name="Huebert T."/>
            <person name="Sharpe A.G."/>
            <person name="Parkin I.A."/>
        </authorList>
    </citation>
    <scope>NUCLEOTIDE SEQUENCE [LARGE SCALE GENOMIC DNA]</scope>
    <source>
        <strain evidence="11">cv. DH55</strain>
    </source>
</reference>
<dbReference type="PANTHER" id="PTHR27004:SF387">
    <property type="entry name" value="LEUCINE-RICH REPEAT-CONTAINING N-TERMINAL PLANT-TYPE DOMAIN-CONTAINING PROTEIN"/>
    <property type="match status" value="1"/>
</dbReference>
<evidence type="ECO:0000256" key="2">
    <source>
        <dbReference type="ARBA" id="ARBA00009592"/>
    </source>
</evidence>
<dbReference type="InterPro" id="IPR032675">
    <property type="entry name" value="LRR_dom_sf"/>
</dbReference>
<evidence type="ECO:0000256" key="10">
    <source>
        <dbReference type="ARBA" id="ARBA00023180"/>
    </source>
</evidence>
<keyword evidence="9" id="KW-0675">Receptor</keyword>
<dbReference type="PROSITE" id="PS51450">
    <property type="entry name" value="LRR"/>
    <property type="match status" value="1"/>
</dbReference>
<keyword evidence="7" id="KW-1133">Transmembrane helix</keyword>
<keyword evidence="11" id="KW-1185">Reference proteome</keyword>
<evidence type="ECO:0000256" key="4">
    <source>
        <dbReference type="ARBA" id="ARBA00022614"/>
    </source>
</evidence>
<dbReference type="Pfam" id="PF13855">
    <property type="entry name" value="LRR_8"/>
    <property type="match status" value="2"/>
</dbReference>
<proteinExistence type="inferred from homology"/>
<accession>A0ABM1R2H4</accession>
<evidence type="ECO:0000256" key="3">
    <source>
        <dbReference type="ARBA" id="ARBA00022475"/>
    </source>
</evidence>
<evidence type="ECO:0000256" key="9">
    <source>
        <dbReference type="ARBA" id="ARBA00023170"/>
    </source>
</evidence>
<keyword evidence="5" id="KW-0812">Transmembrane</keyword>